<feature type="compositionally biased region" description="Polar residues" evidence="13">
    <location>
        <begin position="694"/>
        <end position="736"/>
    </location>
</feature>
<dbReference type="PROSITE" id="PS50203">
    <property type="entry name" value="CALPAIN_CAT"/>
    <property type="match status" value="1"/>
</dbReference>
<feature type="active site" evidence="10 11">
    <location>
        <position position="1099"/>
    </location>
</feature>
<evidence type="ECO:0000256" key="3">
    <source>
        <dbReference type="ARBA" id="ARBA00022670"/>
    </source>
</evidence>
<dbReference type="CDD" id="cd00044">
    <property type="entry name" value="CysPc"/>
    <property type="match status" value="1"/>
</dbReference>
<dbReference type="PANTHER" id="PTHR10183">
    <property type="entry name" value="CALPAIN"/>
    <property type="match status" value="1"/>
</dbReference>
<feature type="domain" description="Calpain catalytic" evidence="15">
    <location>
        <begin position="852"/>
        <end position="1155"/>
    </location>
</feature>
<dbReference type="Proteomes" id="UP001372834">
    <property type="component" value="Unassembled WGS sequence"/>
</dbReference>
<evidence type="ECO:0000256" key="10">
    <source>
        <dbReference type="PIRSR" id="PIRSR622684-1"/>
    </source>
</evidence>
<feature type="compositionally biased region" description="Low complexity" evidence="13">
    <location>
        <begin position="357"/>
        <end position="376"/>
    </location>
</feature>
<dbReference type="SMART" id="SM00230">
    <property type="entry name" value="CysPc"/>
    <property type="match status" value="1"/>
</dbReference>
<accession>A0AAN8S3C1</accession>
<sequence>MECTPNWFSEVPSNPPSPGLINSESGNPVTNLSNSLERKEAGLPGNHSPKRQSPSMYERVKNKVSRSLSNGSVVQKFLLENSAKSVLFKRPTSLLVDTNSSQQMHTDINKNDKQFESNVVFDGTNESLKNPLYDSNKWVCSRCTLENCANLERCEVCETPRKMPETGGAFPKNDLVVKVPEWDNADADPSKHRTVVGKTSVTDSSFQCMRPLTRDYSLNTESQEIYNKPIYRRCYSEVNTPDNSSQNKLSINRRSMVETDTQNNLLLTSPINQVNTSHSHSSVQNQRGLKYSYIGITEPVSMLYVNDSDLSYNYNDRSVRANKDLKKGRKLPIPPVEITIAPAKDISDSSLPAITCSTSSSSVHNSSSQKSSTESSLNTTPESIPEISVINSKADTSERLIGVSSRNSVQSSIDSSGIDSRTSHHEKIWGINEQVHHTPGNTINVTVYDKSLQMKSSSIDCFSEKNSEFNCQTNLDRMWTCVKCSFAYNPIWSDSCDICNSFRSPPSLTEPSLITVTKDSVIYTPVRETSDCNPHVTQRNRMKNNLNLNWSSNMNSTVVVNSKQDYPLLSVGDNLNRTFEVDALEPEKWTCKKCTLMKEAAIHPISYQENERKSLVCVACGGSKVRSLSVEQELTLKKGEFWTCSQCTLKNSNSSTICLACKSNKNSLGVTKNNVSRSPSPKSHSRENHLGKLQKQQLSGAIPKQRNQLANTRKITTSKNHSLSKPKINTNNKSEISEQAINVSNSRSKQSDNDISAVTWRCVSCTYENYSSSVACDMCYRSRCGYNSSDGSRSILITSPNNHDNFGDGDESREFDYRRESELMEDLRHGEEIQALERWKRVLTFCKENRELYIDECFPPAAKSLYYNPAETKDNHVVQWLRPHEIAIEEDCSLNWVVFRKPKPSDISQGVLGNCWLLSALAVLAERDDLVQKIMVTRDFCCEGAYQVRLCKDGKWQTVLVDDLLPCDKRGHLVYSQAKRKQLWVPLIEKAMAKIHGCYEALVSGRAIEGLATLTGAPCESIPLQPSSPPSEYELDKDLVWVQLLSSRDAGFLMGASCGGGNMKVDEEEYQKRGLRPRHAYSVLDVVDVDGVRLLKLRNPWGHYSWKGDWSDNSPQWTPVLKKQLMPHGASDGVFWISFEDVLKYFDCIDICKVRNGWSEVRLRGTLPPMSSLKHLSCVRLTVLEPTEVEFTLFQEGQRNSEKSQRSQLDLCVVVFRARSSSSAIGPLVEHSKRQVRGFVGCYKMLEPEHYILVCLAFNHWHTGNELKMFLSTVSLRSRVTQSLILGIDDAANYPEYVLAIHSSKGLVVEQIAAPDHVLADAIISLTLTKGKRHEAREGMTAYYLTKGWAGLVVVVENRHQNKWIHVKCNCQESFNVVSTRGELMTVDSVPPLHRQVIIVLTQLEVSGGYQIAHRLIHRLAHSSVLNDWGPQNQSHCPPIDKQVEGLHSPRLIT</sequence>
<dbReference type="PANTHER" id="PTHR10183:SF382">
    <property type="entry name" value="CALPAIN-15"/>
    <property type="match status" value="1"/>
</dbReference>
<dbReference type="Pfam" id="PF00648">
    <property type="entry name" value="Peptidase_C2"/>
    <property type="match status" value="1"/>
</dbReference>
<feature type="region of interest" description="Disordered" evidence="13">
    <location>
        <begin position="693"/>
        <end position="736"/>
    </location>
</feature>
<dbReference type="PROSITE" id="PS00139">
    <property type="entry name" value="THIOL_PROTEASE_CYS"/>
    <property type="match status" value="1"/>
</dbReference>
<keyword evidence="4" id="KW-0479">Metal-binding</keyword>
<feature type="domain" description="RanBP2-type" evidence="14">
    <location>
        <begin position="134"/>
        <end position="163"/>
    </location>
</feature>
<evidence type="ECO:0000256" key="4">
    <source>
        <dbReference type="ARBA" id="ARBA00022723"/>
    </source>
</evidence>
<dbReference type="InterPro" id="IPR022684">
    <property type="entry name" value="Calpain_cysteine_protease"/>
</dbReference>
<dbReference type="InterPro" id="IPR001876">
    <property type="entry name" value="Znf_RanBP2"/>
</dbReference>
<dbReference type="PROSITE" id="PS50199">
    <property type="entry name" value="ZF_RANBP2_2"/>
    <property type="match status" value="2"/>
</dbReference>
<keyword evidence="6 12" id="KW-0863">Zinc-finger</keyword>
<proteinExistence type="inferred from homology"/>
<reference evidence="16 17" key="1">
    <citation type="submission" date="2023-10" db="EMBL/GenBank/DDBJ databases">
        <title>Genomes of two closely related lineages of the louse Polyplax serrata with different host specificities.</title>
        <authorList>
            <person name="Martinu J."/>
            <person name="Tarabai H."/>
            <person name="Stefka J."/>
            <person name="Hypsa V."/>
        </authorList>
    </citation>
    <scope>NUCLEOTIDE SEQUENCE [LARGE SCALE GENOMIC DNA]</scope>
    <source>
        <strain evidence="16">HR10_N</strain>
    </source>
</reference>
<evidence type="ECO:0000313" key="16">
    <source>
        <dbReference type="EMBL" id="KAK6625825.1"/>
    </source>
</evidence>
<feature type="active site" evidence="10 11">
    <location>
        <position position="1079"/>
    </location>
</feature>
<evidence type="ECO:0000259" key="15">
    <source>
        <dbReference type="PROSITE" id="PS50203"/>
    </source>
</evidence>
<dbReference type="PROSITE" id="PS01358">
    <property type="entry name" value="ZF_RANBP2_1"/>
    <property type="match status" value="3"/>
</dbReference>
<keyword evidence="9" id="KW-0862">Zinc</keyword>
<feature type="active site" evidence="10 11">
    <location>
        <position position="915"/>
    </location>
</feature>
<evidence type="ECO:0000256" key="8">
    <source>
        <dbReference type="ARBA" id="ARBA00022807"/>
    </source>
</evidence>
<organism evidence="16 17">
    <name type="scientific">Polyplax serrata</name>
    <name type="common">Common mouse louse</name>
    <dbReference type="NCBI Taxonomy" id="468196"/>
    <lineage>
        <taxon>Eukaryota</taxon>
        <taxon>Metazoa</taxon>
        <taxon>Ecdysozoa</taxon>
        <taxon>Arthropoda</taxon>
        <taxon>Hexapoda</taxon>
        <taxon>Insecta</taxon>
        <taxon>Pterygota</taxon>
        <taxon>Neoptera</taxon>
        <taxon>Paraneoptera</taxon>
        <taxon>Psocodea</taxon>
        <taxon>Troctomorpha</taxon>
        <taxon>Phthiraptera</taxon>
        <taxon>Anoplura</taxon>
        <taxon>Polyplacidae</taxon>
        <taxon>Polyplax</taxon>
    </lineage>
</organism>
<keyword evidence="7 11" id="KW-0378">Hydrolase</keyword>
<keyword evidence="3 11" id="KW-0645">Protease</keyword>
<evidence type="ECO:0000256" key="5">
    <source>
        <dbReference type="ARBA" id="ARBA00022737"/>
    </source>
</evidence>
<name>A0AAN8S3C1_POLSC</name>
<evidence type="ECO:0000256" key="9">
    <source>
        <dbReference type="ARBA" id="ARBA00022833"/>
    </source>
</evidence>
<feature type="region of interest" description="Disordered" evidence="13">
    <location>
        <begin position="1"/>
        <end position="56"/>
    </location>
</feature>
<evidence type="ECO:0000256" key="11">
    <source>
        <dbReference type="PROSITE-ProRule" id="PRU00239"/>
    </source>
</evidence>
<dbReference type="InterPro" id="IPR000169">
    <property type="entry name" value="Pept_cys_AS"/>
</dbReference>
<comment type="caution">
    <text evidence="16">The sequence shown here is derived from an EMBL/GenBank/DDBJ whole genome shotgun (WGS) entry which is preliminary data.</text>
</comment>
<dbReference type="InterPro" id="IPR038765">
    <property type="entry name" value="Papain-like_cys_pep_sf"/>
</dbReference>
<dbReference type="SUPFAM" id="SSF54001">
    <property type="entry name" value="Cysteine proteinases"/>
    <property type="match status" value="1"/>
</dbReference>
<keyword evidence="8 11" id="KW-0788">Thiol protease</keyword>
<evidence type="ECO:0000259" key="14">
    <source>
        <dbReference type="PROSITE" id="PS50199"/>
    </source>
</evidence>
<evidence type="ECO:0000256" key="13">
    <source>
        <dbReference type="SAM" id="MobiDB-lite"/>
    </source>
</evidence>
<dbReference type="EMBL" id="JAWJWE010000037">
    <property type="protein sequence ID" value="KAK6625825.1"/>
    <property type="molecule type" value="Genomic_DNA"/>
</dbReference>
<dbReference type="Gene3D" id="3.90.70.10">
    <property type="entry name" value="Cysteine proteinases"/>
    <property type="match status" value="1"/>
</dbReference>
<dbReference type="PRINTS" id="PR00704">
    <property type="entry name" value="CALPAIN"/>
</dbReference>
<feature type="compositionally biased region" description="Polar residues" evidence="13">
    <location>
        <begin position="20"/>
        <end position="35"/>
    </location>
</feature>
<protein>
    <recommendedName>
        <fullName evidence="18">Calpain-D</fullName>
    </recommendedName>
</protein>
<evidence type="ECO:0000256" key="6">
    <source>
        <dbReference type="ARBA" id="ARBA00022771"/>
    </source>
</evidence>
<comment type="similarity">
    <text evidence="1">Belongs to the peptidase C2 family.</text>
</comment>
<dbReference type="FunFam" id="3.90.70.10:FF:000010">
    <property type="entry name" value="Calpain 15"/>
    <property type="match status" value="1"/>
</dbReference>
<gene>
    <name evidence="16" type="ORF">RUM43_006124</name>
</gene>
<feature type="region of interest" description="Disordered" evidence="13">
    <location>
        <begin position="357"/>
        <end position="382"/>
    </location>
</feature>
<dbReference type="GO" id="GO:0005737">
    <property type="term" value="C:cytoplasm"/>
    <property type="evidence" value="ECO:0007669"/>
    <property type="project" value="TreeGrafter"/>
</dbReference>
<dbReference type="GO" id="GO:0008270">
    <property type="term" value="F:zinc ion binding"/>
    <property type="evidence" value="ECO:0007669"/>
    <property type="project" value="UniProtKB-KW"/>
</dbReference>
<dbReference type="GO" id="GO:0004198">
    <property type="term" value="F:calcium-dependent cysteine-type endopeptidase activity"/>
    <property type="evidence" value="ECO:0007669"/>
    <property type="project" value="InterPro"/>
</dbReference>
<feature type="domain" description="RanBP2-type" evidence="14">
    <location>
        <begin position="637"/>
        <end position="667"/>
    </location>
</feature>
<keyword evidence="2" id="KW-0597">Phosphoprotein</keyword>
<evidence type="ECO:0000256" key="7">
    <source>
        <dbReference type="ARBA" id="ARBA00022801"/>
    </source>
</evidence>
<evidence type="ECO:0000256" key="1">
    <source>
        <dbReference type="ARBA" id="ARBA00007623"/>
    </source>
</evidence>
<dbReference type="SMART" id="SM00547">
    <property type="entry name" value="ZnF_RBZ"/>
    <property type="match status" value="4"/>
</dbReference>
<keyword evidence="5" id="KW-0677">Repeat</keyword>
<evidence type="ECO:0008006" key="18">
    <source>
        <dbReference type="Google" id="ProtNLM"/>
    </source>
</evidence>
<dbReference type="GO" id="GO:0006508">
    <property type="term" value="P:proteolysis"/>
    <property type="evidence" value="ECO:0007669"/>
    <property type="project" value="UniProtKB-KW"/>
</dbReference>
<dbReference type="Gene3D" id="4.10.1060.10">
    <property type="entry name" value="Zinc finger, RanBP2-type"/>
    <property type="match status" value="1"/>
</dbReference>
<evidence type="ECO:0000256" key="2">
    <source>
        <dbReference type="ARBA" id="ARBA00022553"/>
    </source>
</evidence>
<dbReference type="InterPro" id="IPR001300">
    <property type="entry name" value="Peptidase_C2_calpain_cat"/>
</dbReference>
<dbReference type="Pfam" id="PF00641">
    <property type="entry name" value="Zn_ribbon_RanBP"/>
    <property type="match status" value="2"/>
</dbReference>
<evidence type="ECO:0000313" key="17">
    <source>
        <dbReference type="Proteomes" id="UP001372834"/>
    </source>
</evidence>
<evidence type="ECO:0000256" key="12">
    <source>
        <dbReference type="PROSITE-ProRule" id="PRU00322"/>
    </source>
</evidence>